<feature type="compositionally biased region" description="Pro residues" evidence="1">
    <location>
        <begin position="214"/>
        <end position="225"/>
    </location>
</feature>
<feature type="compositionally biased region" description="Pro residues" evidence="1">
    <location>
        <begin position="349"/>
        <end position="364"/>
    </location>
</feature>
<feature type="domain" description="Reverse transcriptase" evidence="2">
    <location>
        <begin position="638"/>
        <end position="924"/>
    </location>
</feature>
<dbReference type="PANTHER" id="PTHR19446">
    <property type="entry name" value="REVERSE TRANSCRIPTASES"/>
    <property type="match status" value="1"/>
</dbReference>
<dbReference type="Pfam" id="PF00078">
    <property type="entry name" value="RVT_1"/>
    <property type="match status" value="1"/>
</dbReference>
<dbReference type="PROSITE" id="PS50878">
    <property type="entry name" value="RT_POL"/>
    <property type="match status" value="1"/>
</dbReference>
<sequence length="1693" mass="180345">MGLGRFAHLTGPCPHTGVPFTTGAVTHLGVPLSWDSDAAAADLYTRRARGMAFVARLWAALSLTLVGRVHIAKQVLAAKLAYHFSFLNPSPAQLKELTDLVDHFAARSMHAEDASLVLHGNPLLLPKRETACLPYKDGGVNHVDLPAFLSALQAKTFALLAQPGRQPWKMLTRALLTHVRPDSATTDAPAPAGLPARLAAAVGHVRSAGVEQHPPQPATQPPAAPPQWRVSLDQLWVANAAGAVSYVHYTGRLLEPGPGVLPPAVDGVWQPACVLQHRKPRHLWTFEERAAYDAASPGDRAGAWPRAPYFLAPEAGVVVHPEHCRIAGVSLADYTVRDVRRAITAANPAAPPAPARPAAMPCPAPTQQAGDSGPQPAAQSRLAEREAEWQRAAAQLTTTAAQHFHNNPVALDPWLHRTSAAAGLQNTPLLTAQLKAAKLEHFVAIWSAGGALCEVEEVQVREERAAAAAASHNARAALMEEHGERGTRWFHRQADEPAAGAQEPITHLKVPGQPAPVALTGPGTRITVSAAAAAMYSSTSPTGLFRVQPVCTASQQQLLAAIDRKVPADLQAAAEGSGDGALSDAELMAALAGSANGKAPGSDGVPYEVYKVFWALLGPRLCAAAAAAFAAAADAHDGGEMAAALPASWREGIITLIYKGNSLDRAELASYRPITLLNCDFKMVSKAVSARLQPALDAVVDELQTAFITGRWIGDNALYLQGLIEWMRLDVGADGTPRQGGALYFLDIEKAYDRVHRQWLYASAEGLGFGPRMLRWIRLITANGSARVCVNGMLSDAFPVLNGLPQGSTASPPLWVIQMQPLTSFLRRQVEQGALRTPLLPSGEQAPPAAHHADDTTLTARDPAVDGPVLMAAVQLFCRASNARVHPDKSKAMGLGRFAHLTGPCPHTGVPFTTGAVTHLGVPLSWDSDAAAADLYTRRARGMAFVARLWAALSLTLVGRVHIAKQVLAAKLAYHFSFLNPSPAQLKELTDLVDHFAARSMHAEDASLVSHGNPLLLPKRETACLPYKDGGVNHVDLPAFLSALQAKTFALLAQPGRQPWKTLTRALLTHVRPDSATTWAWVYSDAPTQAGLPARLAAAVGHVRSAGVEQHPPQPATQPPAAPPQWRVSLDQLWVANAAGAVSYVHYTGRLLEPGPGVLPPAVDGAWQPACVLQHRKPRHLWTFEERAAYDAASPGDRAGAWPRAPYFLAPEAGVVVHPEHCRIAGVSLADYTVRDVRRAITAANPAAPPAPARPAAMPCPAPTQQAGDSGPQPAAQSRLAEREAEWQRAAAQLTTTAAQHFHNNPVALDPWLHRTSAAAGLQNTPARELQSYASPSQQSGEGPRRSARLQEQAAGGAGPSTGPATAAAAAAAAVEGDPRMPPPDASLLRAYAQARTWLQQLWACVAPQAAAPPVTDVGFMLGDRMGMWASGPRGAGALLWTTLRATFLYAVWCAYWSREPAKQTSEHVVREVVSELRRVMQLRFTAATLTPETLSALPTQLLTAQLKAAKLEHFVAIWSAGGALCEVEEVQAYAQARTWLQQLWACVAPQAAAPPVTDAGFMLGNRMGMWASGPRGAGALLWSTLRATFLYAVWCAYWSREPAKQTSEHVVRAVVSELRRVMQLRFTAATLTPETLSALPTQLLTAQLKAAKLEHFVAIWSAGGALCEVEEVQGGSPKLNLRLTLASPVQAP</sequence>
<dbReference type="EMBL" id="KZ454952">
    <property type="protein sequence ID" value="PNW69682.1"/>
    <property type="molecule type" value="Genomic_DNA"/>
</dbReference>
<dbReference type="CDD" id="cd01650">
    <property type="entry name" value="RT_nLTR_like"/>
    <property type="match status" value="1"/>
</dbReference>
<dbReference type="Gramene" id="PNW69682">
    <property type="protein sequence ID" value="PNW69682"/>
    <property type="gene ID" value="CHLRE_25g756397v5"/>
</dbReference>
<feature type="compositionally biased region" description="Low complexity" evidence="1">
    <location>
        <begin position="1361"/>
        <end position="1374"/>
    </location>
</feature>
<dbReference type="RefSeq" id="XP_042914109.1">
    <property type="nucleotide sequence ID" value="XM_043072967.1"/>
</dbReference>
<dbReference type="GeneID" id="66057318"/>
<organism evidence="3 4">
    <name type="scientific">Chlamydomonas reinhardtii</name>
    <name type="common">Chlamydomonas smithii</name>
    <dbReference type="NCBI Taxonomy" id="3055"/>
    <lineage>
        <taxon>Eukaryota</taxon>
        <taxon>Viridiplantae</taxon>
        <taxon>Chlorophyta</taxon>
        <taxon>core chlorophytes</taxon>
        <taxon>Chlorophyceae</taxon>
        <taxon>CS clade</taxon>
        <taxon>Chlamydomonadales</taxon>
        <taxon>Chlamydomonadaceae</taxon>
        <taxon>Chlamydomonas</taxon>
    </lineage>
</organism>
<feature type="region of interest" description="Disordered" evidence="1">
    <location>
        <begin position="1245"/>
        <end position="1289"/>
    </location>
</feature>
<evidence type="ECO:0000313" key="4">
    <source>
        <dbReference type="Proteomes" id="UP000006906"/>
    </source>
</evidence>
<gene>
    <name evidence="3" type="ORF">CHLRE_25g756397v5</name>
</gene>
<dbReference type="InParanoid" id="A0A2K3CN13"/>
<feature type="region of interest" description="Disordered" evidence="1">
    <location>
        <begin position="347"/>
        <end position="388"/>
    </location>
</feature>
<dbReference type="Proteomes" id="UP000006906">
    <property type="component" value="Unassembled WGS sequence"/>
</dbReference>
<name>A0A2K3CN13_CHLRE</name>
<evidence type="ECO:0000313" key="3">
    <source>
        <dbReference type="EMBL" id="PNW69682.1"/>
    </source>
</evidence>
<dbReference type="InterPro" id="IPR000477">
    <property type="entry name" value="RT_dom"/>
</dbReference>
<evidence type="ECO:0000256" key="1">
    <source>
        <dbReference type="SAM" id="MobiDB-lite"/>
    </source>
</evidence>
<reference evidence="3 4" key="1">
    <citation type="journal article" date="2007" name="Science">
        <title>The Chlamydomonas genome reveals the evolution of key animal and plant functions.</title>
        <authorList>
            <person name="Merchant S.S."/>
            <person name="Prochnik S.E."/>
            <person name="Vallon O."/>
            <person name="Harris E.H."/>
            <person name="Karpowicz S.J."/>
            <person name="Witman G.B."/>
            <person name="Terry A."/>
            <person name="Salamov A."/>
            <person name="Fritz-Laylin L.K."/>
            <person name="Marechal-Drouard L."/>
            <person name="Marshall W.F."/>
            <person name="Qu L.H."/>
            <person name="Nelson D.R."/>
            <person name="Sanderfoot A.A."/>
            <person name="Spalding M.H."/>
            <person name="Kapitonov V.V."/>
            <person name="Ren Q."/>
            <person name="Ferris P."/>
            <person name="Lindquist E."/>
            <person name="Shapiro H."/>
            <person name="Lucas S.M."/>
            <person name="Grimwood J."/>
            <person name="Schmutz J."/>
            <person name="Cardol P."/>
            <person name="Cerutti H."/>
            <person name="Chanfreau G."/>
            <person name="Chen C.L."/>
            <person name="Cognat V."/>
            <person name="Croft M.T."/>
            <person name="Dent R."/>
            <person name="Dutcher S."/>
            <person name="Fernandez E."/>
            <person name="Fukuzawa H."/>
            <person name="Gonzalez-Ballester D."/>
            <person name="Gonzalez-Halphen D."/>
            <person name="Hallmann A."/>
            <person name="Hanikenne M."/>
            <person name="Hippler M."/>
            <person name="Inwood W."/>
            <person name="Jabbari K."/>
            <person name="Kalanon M."/>
            <person name="Kuras R."/>
            <person name="Lefebvre P.A."/>
            <person name="Lemaire S.D."/>
            <person name="Lobanov A.V."/>
            <person name="Lohr M."/>
            <person name="Manuell A."/>
            <person name="Meier I."/>
            <person name="Mets L."/>
            <person name="Mittag M."/>
            <person name="Mittelmeier T."/>
            <person name="Moroney J.V."/>
            <person name="Moseley J."/>
            <person name="Napoli C."/>
            <person name="Nedelcu A.M."/>
            <person name="Niyogi K."/>
            <person name="Novoselov S.V."/>
            <person name="Paulsen I.T."/>
            <person name="Pazour G."/>
            <person name="Purton S."/>
            <person name="Ral J.P."/>
            <person name="Riano-Pachon D.M."/>
            <person name="Riekhof W."/>
            <person name="Rymarquis L."/>
            <person name="Schroda M."/>
            <person name="Stern D."/>
            <person name="Umen J."/>
            <person name="Willows R."/>
            <person name="Wilson N."/>
            <person name="Zimmer S.L."/>
            <person name="Allmer J."/>
            <person name="Balk J."/>
            <person name="Bisova K."/>
            <person name="Chen C.J."/>
            <person name="Elias M."/>
            <person name="Gendler K."/>
            <person name="Hauser C."/>
            <person name="Lamb M.R."/>
            <person name="Ledford H."/>
            <person name="Long J.C."/>
            <person name="Minagawa J."/>
            <person name="Page M.D."/>
            <person name="Pan J."/>
            <person name="Pootakham W."/>
            <person name="Roje S."/>
            <person name="Rose A."/>
            <person name="Stahlberg E."/>
            <person name="Terauchi A.M."/>
            <person name="Yang P."/>
            <person name="Ball S."/>
            <person name="Bowler C."/>
            <person name="Dieckmann C.L."/>
            <person name="Gladyshev V.N."/>
            <person name="Green P."/>
            <person name="Jorgensen R."/>
            <person name="Mayfield S."/>
            <person name="Mueller-Roeber B."/>
            <person name="Rajamani S."/>
            <person name="Sayre R.T."/>
            <person name="Brokstein P."/>
            <person name="Dubchak I."/>
            <person name="Goodstein D."/>
            <person name="Hornick L."/>
            <person name="Huang Y.W."/>
            <person name="Jhaveri J."/>
            <person name="Luo Y."/>
            <person name="Martinez D."/>
            <person name="Ngau W.C."/>
            <person name="Otillar B."/>
            <person name="Poliakov A."/>
            <person name="Porter A."/>
            <person name="Szajkowski L."/>
            <person name="Werner G."/>
            <person name="Zhou K."/>
            <person name="Grigoriev I.V."/>
            <person name="Rokhsar D.S."/>
            <person name="Grossman A.R."/>
        </authorList>
    </citation>
    <scope>NUCLEOTIDE SEQUENCE [LARGE SCALE GENOMIC DNA]</scope>
    <source>
        <strain evidence="4">CC-503</strain>
    </source>
</reference>
<proteinExistence type="predicted"/>
<keyword evidence="4" id="KW-1185">Reference proteome</keyword>
<feature type="region of interest" description="Disordered" evidence="1">
    <location>
        <begin position="206"/>
        <end position="226"/>
    </location>
</feature>
<accession>A0A2K3CN13</accession>
<evidence type="ECO:0000259" key="2">
    <source>
        <dbReference type="PROSITE" id="PS50878"/>
    </source>
</evidence>
<feature type="region of interest" description="Disordered" evidence="1">
    <location>
        <begin position="1331"/>
        <end position="1381"/>
    </location>
</feature>
<protein>
    <recommendedName>
        <fullName evidence="2">Reverse transcriptase domain-containing protein</fullName>
    </recommendedName>
</protein>
<dbReference type="KEGG" id="cre:CHLRE_25g756397v5"/>
<feature type="compositionally biased region" description="Pro residues" evidence="1">
    <location>
        <begin position="1247"/>
        <end position="1262"/>
    </location>
</feature>
<feature type="compositionally biased region" description="Polar residues" evidence="1">
    <location>
        <begin position="1331"/>
        <end position="1341"/>
    </location>
</feature>